<keyword evidence="2" id="KW-1185">Reference proteome</keyword>
<accession>A0ABW9MW60</accession>
<protein>
    <submittedName>
        <fullName evidence="1">Uncharacterized protein</fullName>
    </submittedName>
</protein>
<organism evidence="1 2">
    <name type="scientific">Anaerococcus cruorum</name>
    <dbReference type="NCBI Taxonomy" id="3115617"/>
    <lineage>
        <taxon>Bacteria</taxon>
        <taxon>Bacillati</taxon>
        <taxon>Bacillota</taxon>
        <taxon>Tissierellia</taxon>
        <taxon>Tissierellales</taxon>
        <taxon>Peptoniphilaceae</taxon>
        <taxon>Anaerococcus</taxon>
    </lineage>
</organism>
<dbReference type="Proteomes" id="UP001638015">
    <property type="component" value="Unassembled WGS sequence"/>
</dbReference>
<evidence type="ECO:0000313" key="2">
    <source>
        <dbReference type="Proteomes" id="UP001638015"/>
    </source>
</evidence>
<dbReference type="EMBL" id="JBGMEH010000003">
    <property type="protein sequence ID" value="MFO3716038.1"/>
    <property type="molecule type" value="Genomic_DNA"/>
</dbReference>
<evidence type="ECO:0000313" key="1">
    <source>
        <dbReference type="EMBL" id="MFO3716038.1"/>
    </source>
</evidence>
<proteinExistence type="predicted"/>
<gene>
    <name evidence="1" type="ORF">ACCQ40_04435</name>
</gene>
<reference evidence="1 2" key="1">
    <citation type="journal article" date="2025" name="Anaerobe">
        <title>Description of Anaerococcus kampingiae sp. nov., Anaerococcus groningensis sp. nov., Anaerococcus martiniensis sp. nov., and Anaerococcus cruorum sp. nov., isolated from human clinical specimens.</title>
        <authorList>
            <person name="Boiten K.E."/>
            <person name="Meijer J."/>
            <person name="van Wezel E.M."/>
            <person name="Veloo A.C.M."/>
        </authorList>
    </citation>
    <scope>NUCLEOTIDE SEQUENCE [LARGE SCALE GENOMIC DNA]</scope>
    <source>
        <strain evidence="1 2">ENR1039</strain>
    </source>
</reference>
<dbReference type="RefSeq" id="WP_394011952.1">
    <property type="nucleotide sequence ID" value="NZ_JBGMEH010000003.1"/>
</dbReference>
<comment type="caution">
    <text evidence="1">The sequence shown here is derived from an EMBL/GenBank/DDBJ whole genome shotgun (WGS) entry which is preliminary data.</text>
</comment>
<sequence length="44" mass="4986">MKNLKKAIVVTFLLILTFSLNLNKGNQEVADNLDDHIIDILYLA</sequence>
<name>A0ABW9MW60_9FIRM</name>